<evidence type="ECO:0000313" key="3">
    <source>
        <dbReference type="Proteomes" id="UP000035722"/>
    </source>
</evidence>
<dbReference type="InterPro" id="IPR004183">
    <property type="entry name" value="Xdiol_dOase_suB"/>
</dbReference>
<dbReference type="EMBL" id="CAQI01000042">
    <property type="protein sequence ID" value="CCQ46112.1"/>
    <property type="molecule type" value="Genomic_DNA"/>
</dbReference>
<comment type="caution">
    <text evidence="2">The sequence shown here is derived from an EMBL/GenBank/DDBJ whole genome shotgun (WGS) entry which is preliminary data.</text>
</comment>
<dbReference type="EC" id="1.13.11.8" evidence="2"/>
<dbReference type="NCBIfam" id="NF009902">
    <property type="entry name" value="PRK13365.1"/>
    <property type="match status" value="1"/>
</dbReference>
<keyword evidence="2" id="KW-0560">Oxidoreductase</keyword>
<dbReference type="AlphaFoldDB" id="A0A024H2K3"/>
<dbReference type="SUPFAM" id="SSF53213">
    <property type="entry name" value="LigB-like"/>
    <property type="match status" value="1"/>
</dbReference>
<dbReference type="Pfam" id="PF02900">
    <property type="entry name" value="LigB"/>
    <property type="match status" value="1"/>
</dbReference>
<dbReference type="GO" id="GO:0018579">
    <property type="term" value="F:protocatechuate 4,5-dioxygenase activity"/>
    <property type="evidence" value="ECO:0007669"/>
    <property type="project" value="UniProtKB-EC"/>
</dbReference>
<keyword evidence="3" id="KW-1185">Reference proteome</keyword>
<dbReference type="Proteomes" id="UP000035722">
    <property type="component" value="Unassembled WGS sequence"/>
</dbReference>
<evidence type="ECO:0000259" key="1">
    <source>
        <dbReference type="Pfam" id="PF02900"/>
    </source>
</evidence>
<dbReference type="GO" id="GO:0008198">
    <property type="term" value="F:ferrous iron binding"/>
    <property type="evidence" value="ECO:0007669"/>
    <property type="project" value="InterPro"/>
</dbReference>
<gene>
    <name evidence="2" type="primary">ligB</name>
    <name evidence="2" type="ORF">ARTSIC4J27_2072</name>
</gene>
<name>A0A024H2K3_9MICC</name>
<evidence type="ECO:0000313" key="2">
    <source>
        <dbReference type="EMBL" id="CCQ46112.1"/>
    </source>
</evidence>
<dbReference type="Gene3D" id="3.40.830.10">
    <property type="entry name" value="LigB-like"/>
    <property type="match status" value="1"/>
</dbReference>
<organism evidence="2 3">
    <name type="scientific">Pseudarthrobacter siccitolerans</name>
    <dbReference type="NCBI Taxonomy" id="861266"/>
    <lineage>
        <taxon>Bacteria</taxon>
        <taxon>Bacillati</taxon>
        <taxon>Actinomycetota</taxon>
        <taxon>Actinomycetes</taxon>
        <taxon>Micrococcales</taxon>
        <taxon>Micrococcaceae</taxon>
        <taxon>Pseudarthrobacter</taxon>
    </lineage>
</organism>
<dbReference type="STRING" id="861266.ARTSIC4J27_2072"/>
<proteinExistence type="predicted"/>
<feature type="domain" description="Extradiol ring-cleavage dioxygenase class III enzyme subunit B" evidence="1">
    <location>
        <begin position="15"/>
        <end position="277"/>
    </location>
</feature>
<accession>A0A024H2K3</accession>
<reference evidence="3" key="1">
    <citation type="journal article" date="2014" name="Genome Announc.">
        <title>Genome Sequence of Arthrobacter siccitolerans 4J27, a Xeroprotectant-Producing Desiccation-Tolerant Microorganism.</title>
        <authorList>
            <person name="Manzanera M."/>
            <person name="Santa-Cruz-Calvo L."/>
            <person name="Vilchez J.I."/>
            <person name="Garcia-Fontana C."/>
            <person name="Silva-Castro G.A."/>
            <person name="Calvo C."/>
            <person name="Gonzalez-Lopez J."/>
        </authorList>
    </citation>
    <scope>NUCLEOTIDE SEQUENCE [LARGE SCALE GENOMIC DNA]</scope>
    <source>
        <strain evidence="3">4J27</strain>
    </source>
</reference>
<keyword evidence="2" id="KW-0223">Dioxygenase</keyword>
<protein>
    <submittedName>
        <fullName evidence="2">Protocatechuate 4,5-dioxygenase beta chain</fullName>
        <ecNumber evidence="2">1.13.11.8</ecNumber>
    </submittedName>
</protein>
<sequence length="294" mass="31869">MQEDVILAELIWGLGTSHVPSIGAAMDNHKTEEPYWKPLFDGYAPAREWMAQHKPDVAIIVYNDHANAMDLGMTPMFTIGTAAKYNVADEGWGSRKVPPVIGHPELSEHLLVNLVDDGFDMTVCQELDVDHGLTVPLSVYCPDPGTAWPCAVVPILVNVLQYPQPTAARCLALGEALGKAIRSYPEDIKVAVFGTGGMSHQLAGARAGLINEKFDRMFLEAIETDPAALTALTREDYIREAGSEGIELIMWLVMRGAIGSDIHRVHEAYHVPASNTATALALFETVPSNGAKNA</sequence>
<dbReference type="RefSeq" id="WP_235436628.1">
    <property type="nucleotide sequence ID" value="NZ_CAQI01000042.1"/>
</dbReference>
<dbReference type="NCBIfam" id="NF009903">
    <property type="entry name" value="PRK13366.1"/>
    <property type="match status" value="1"/>
</dbReference>
<dbReference type="NCBIfam" id="NF009901">
    <property type="entry name" value="PRK13364.1"/>
    <property type="match status" value="1"/>
</dbReference>